<dbReference type="PRINTS" id="PR00598">
    <property type="entry name" value="HTHMARR"/>
</dbReference>
<dbReference type="OrthoDB" id="117723at2"/>
<gene>
    <name evidence="5" type="ORF">CJP73_01180</name>
</gene>
<evidence type="ECO:0000256" key="3">
    <source>
        <dbReference type="ARBA" id="ARBA00023163"/>
    </source>
</evidence>
<proteinExistence type="predicted"/>
<dbReference type="SMART" id="SM00347">
    <property type="entry name" value="HTH_MARR"/>
    <property type="match status" value="1"/>
</dbReference>
<dbReference type="InterPro" id="IPR023187">
    <property type="entry name" value="Tscrpt_reg_MarR-type_CS"/>
</dbReference>
<protein>
    <submittedName>
        <fullName evidence="5">MarR family transcriptional regulator</fullName>
    </submittedName>
</protein>
<organism evidence="5 6">
    <name type="scientific">Neopusillimonas maritima</name>
    <dbReference type="NCBI Taxonomy" id="2026239"/>
    <lineage>
        <taxon>Bacteria</taxon>
        <taxon>Pseudomonadati</taxon>
        <taxon>Pseudomonadota</taxon>
        <taxon>Betaproteobacteria</taxon>
        <taxon>Burkholderiales</taxon>
        <taxon>Alcaligenaceae</taxon>
        <taxon>Neopusillimonas</taxon>
    </lineage>
</organism>
<dbReference type="GO" id="GO:0003677">
    <property type="term" value="F:DNA binding"/>
    <property type="evidence" value="ECO:0007669"/>
    <property type="project" value="UniProtKB-KW"/>
</dbReference>
<dbReference type="InterPro" id="IPR036388">
    <property type="entry name" value="WH-like_DNA-bd_sf"/>
</dbReference>
<dbReference type="InterPro" id="IPR036390">
    <property type="entry name" value="WH_DNA-bd_sf"/>
</dbReference>
<dbReference type="PANTHER" id="PTHR42756:SF1">
    <property type="entry name" value="TRANSCRIPTIONAL REPRESSOR OF EMRAB OPERON"/>
    <property type="match status" value="1"/>
</dbReference>
<dbReference type="Gene3D" id="1.10.10.10">
    <property type="entry name" value="Winged helix-like DNA-binding domain superfamily/Winged helix DNA-binding domain"/>
    <property type="match status" value="1"/>
</dbReference>
<sequence>MADTPLTYVDLQRDSLGYAIKRAQVRSYDVLFSVMGPESLTPGRMTALSIVATQPGINQTVLADMLGITRAGAVKVIDSLEALGYVERNTMPDDRRSYALGVTQKGLDELKRLNVLNREFEKRIAQRLSSDERQMLMSLLERVAVD</sequence>
<evidence type="ECO:0000256" key="1">
    <source>
        <dbReference type="ARBA" id="ARBA00023015"/>
    </source>
</evidence>
<dbReference type="Proteomes" id="UP000266206">
    <property type="component" value="Unassembled WGS sequence"/>
</dbReference>
<dbReference type="GO" id="GO:0003700">
    <property type="term" value="F:DNA-binding transcription factor activity"/>
    <property type="evidence" value="ECO:0007669"/>
    <property type="project" value="InterPro"/>
</dbReference>
<evidence type="ECO:0000313" key="5">
    <source>
        <dbReference type="EMBL" id="RIY42087.1"/>
    </source>
</evidence>
<dbReference type="InterPro" id="IPR000835">
    <property type="entry name" value="HTH_MarR-typ"/>
</dbReference>
<keyword evidence="1" id="KW-0805">Transcription regulation</keyword>
<comment type="caution">
    <text evidence="5">The sequence shown here is derived from an EMBL/GenBank/DDBJ whole genome shotgun (WGS) entry which is preliminary data.</text>
</comment>
<accession>A0A3A1Z142</accession>
<evidence type="ECO:0000313" key="6">
    <source>
        <dbReference type="Proteomes" id="UP000266206"/>
    </source>
</evidence>
<keyword evidence="2" id="KW-0238">DNA-binding</keyword>
<dbReference type="PANTHER" id="PTHR42756">
    <property type="entry name" value="TRANSCRIPTIONAL REGULATOR, MARR"/>
    <property type="match status" value="1"/>
</dbReference>
<dbReference type="EMBL" id="NQYH01000001">
    <property type="protein sequence ID" value="RIY42087.1"/>
    <property type="molecule type" value="Genomic_DNA"/>
</dbReference>
<keyword evidence="3" id="KW-0804">Transcription</keyword>
<dbReference type="SUPFAM" id="SSF46785">
    <property type="entry name" value="Winged helix' DNA-binding domain"/>
    <property type="match status" value="1"/>
</dbReference>
<feature type="domain" description="HTH marR-type" evidence="4">
    <location>
        <begin position="13"/>
        <end position="145"/>
    </location>
</feature>
<dbReference type="AlphaFoldDB" id="A0A3A1Z142"/>
<reference evidence="5 6" key="1">
    <citation type="submission" date="2017-08" db="EMBL/GenBank/DDBJ databases">
        <title>Pusillimonas indicus sp. nov., a member of the family Alcaligenaceae isolated from surface seawater.</title>
        <authorList>
            <person name="Li J."/>
        </authorList>
    </citation>
    <scope>NUCLEOTIDE SEQUENCE [LARGE SCALE GENOMIC DNA]</scope>
    <source>
        <strain evidence="5 6">L52-1-41</strain>
    </source>
</reference>
<name>A0A3A1Z142_9BURK</name>
<dbReference type="Pfam" id="PF12802">
    <property type="entry name" value="MarR_2"/>
    <property type="match status" value="1"/>
</dbReference>
<evidence type="ECO:0000256" key="2">
    <source>
        <dbReference type="ARBA" id="ARBA00023125"/>
    </source>
</evidence>
<dbReference type="PROSITE" id="PS01117">
    <property type="entry name" value="HTH_MARR_1"/>
    <property type="match status" value="1"/>
</dbReference>
<dbReference type="PROSITE" id="PS50995">
    <property type="entry name" value="HTH_MARR_2"/>
    <property type="match status" value="1"/>
</dbReference>
<evidence type="ECO:0000259" key="4">
    <source>
        <dbReference type="PROSITE" id="PS50995"/>
    </source>
</evidence>